<dbReference type="InterPro" id="IPR036291">
    <property type="entry name" value="NAD(P)-bd_dom_sf"/>
</dbReference>
<dbReference type="PANTHER" id="PTHR43000">
    <property type="entry name" value="DTDP-D-GLUCOSE 4,6-DEHYDRATASE-RELATED"/>
    <property type="match status" value="1"/>
</dbReference>
<name>A0A0F9P1A0_9ZZZZ</name>
<gene>
    <name evidence="3" type="ORF">LCGC14_0901490</name>
</gene>
<dbReference type="EMBL" id="LAZR01002940">
    <property type="protein sequence ID" value="KKN23779.1"/>
    <property type="molecule type" value="Genomic_DNA"/>
</dbReference>
<evidence type="ECO:0000256" key="1">
    <source>
        <dbReference type="ARBA" id="ARBA00007637"/>
    </source>
</evidence>
<comment type="similarity">
    <text evidence="1">Belongs to the NAD(P)-dependent epimerase/dehydratase family.</text>
</comment>
<feature type="domain" description="NAD-dependent epimerase/dehydratase" evidence="2">
    <location>
        <begin position="3"/>
        <end position="236"/>
    </location>
</feature>
<protein>
    <recommendedName>
        <fullName evidence="2">NAD-dependent epimerase/dehydratase domain-containing protein</fullName>
    </recommendedName>
</protein>
<dbReference type="AlphaFoldDB" id="A0A0F9P1A0"/>
<evidence type="ECO:0000313" key="3">
    <source>
        <dbReference type="EMBL" id="KKN23779.1"/>
    </source>
</evidence>
<dbReference type="Pfam" id="PF01370">
    <property type="entry name" value="Epimerase"/>
    <property type="match status" value="1"/>
</dbReference>
<evidence type="ECO:0000259" key="2">
    <source>
        <dbReference type="Pfam" id="PF01370"/>
    </source>
</evidence>
<proteinExistence type="inferred from homology"/>
<sequence length="325" mass="36094">MRILITGATGFVGCSLVERLSEEGCNITVLVRQLTSIFPKDVLQVADCELKNWLLNDLSFNGKMYQALHSIDVVIHLAARVHIMKDEASDPLREFRKVNRDASLTLAEMAAKIGVKRFIYLSSIGVNGDKSSSPFSELDEPLPHNDYAVSKYEAEQGLLNLAKQTGMEVVIIRPPLVYGPGVRANFASMMKWVNKDVPLPFGSIHNRRSLVALDNLVSFIIHCIEHPEAANEIFLISDDEDVSTPELLQKVAKSLGKQIRLIPVPVSWMAFAAKLIGKKAMANRLFGSSQVDISKAKNLLGWQPVITMNEQLKKTADAYLNKHND</sequence>
<reference evidence="3" key="1">
    <citation type="journal article" date="2015" name="Nature">
        <title>Complex archaea that bridge the gap between prokaryotes and eukaryotes.</title>
        <authorList>
            <person name="Spang A."/>
            <person name="Saw J.H."/>
            <person name="Jorgensen S.L."/>
            <person name="Zaremba-Niedzwiedzka K."/>
            <person name="Martijn J."/>
            <person name="Lind A.E."/>
            <person name="van Eijk R."/>
            <person name="Schleper C."/>
            <person name="Guy L."/>
            <person name="Ettema T.J."/>
        </authorList>
    </citation>
    <scope>NUCLEOTIDE SEQUENCE</scope>
</reference>
<comment type="caution">
    <text evidence="3">The sequence shown here is derived from an EMBL/GenBank/DDBJ whole genome shotgun (WGS) entry which is preliminary data.</text>
</comment>
<dbReference type="InterPro" id="IPR001509">
    <property type="entry name" value="Epimerase_deHydtase"/>
</dbReference>
<accession>A0A0F9P1A0</accession>
<organism evidence="3">
    <name type="scientific">marine sediment metagenome</name>
    <dbReference type="NCBI Taxonomy" id="412755"/>
    <lineage>
        <taxon>unclassified sequences</taxon>
        <taxon>metagenomes</taxon>
        <taxon>ecological metagenomes</taxon>
    </lineage>
</organism>
<dbReference type="Gene3D" id="3.40.50.720">
    <property type="entry name" value="NAD(P)-binding Rossmann-like Domain"/>
    <property type="match status" value="1"/>
</dbReference>
<dbReference type="CDD" id="cd05232">
    <property type="entry name" value="UDP_G4E_4_SDR_e"/>
    <property type="match status" value="1"/>
</dbReference>
<dbReference type="SUPFAM" id="SSF51735">
    <property type="entry name" value="NAD(P)-binding Rossmann-fold domains"/>
    <property type="match status" value="1"/>
</dbReference>